<name>A0ABZ1ZD40_STRAQ</name>
<evidence type="ECO:0008006" key="5">
    <source>
        <dbReference type="Google" id="ProtNLM"/>
    </source>
</evidence>
<keyword evidence="4" id="KW-1185">Reference proteome</keyword>
<gene>
    <name evidence="3" type="ORF">OG367_10775</name>
</gene>
<dbReference type="RefSeq" id="WP_329355617.1">
    <property type="nucleotide sequence ID" value="NZ_CP108640.1"/>
</dbReference>
<accession>A0ABZ1ZD40</accession>
<evidence type="ECO:0000313" key="4">
    <source>
        <dbReference type="Proteomes" id="UP001431926"/>
    </source>
</evidence>
<protein>
    <recommendedName>
        <fullName evidence="5">Htaa domain protein</fullName>
    </recommendedName>
</protein>
<reference evidence="3" key="1">
    <citation type="submission" date="2022-10" db="EMBL/GenBank/DDBJ databases">
        <title>The complete genomes of actinobacterial strains from the NBC collection.</title>
        <authorList>
            <person name="Joergensen T.S."/>
            <person name="Alvarez Arevalo M."/>
            <person name="Sterndorff E.B."/>
            <person name="Faurdal D."/>
            <person name="Vuksanovic O."/>
            <person name="Mourched A.-S."/>
            <person name="Charusanti P."/>
            <person name="Shaw S."/>
            <person name="Blin K."/>
            <person name="Weber T."/>
        </authorList>
    </citation>
    <scope>NUCLEOTIDE SEQUENCE</scope>
    <source>
        <strain evidence="3">NBC_01436</strain>
    </source>
</reference>
<feature type="region of interest" description="Disordered" evidence="1">
    <location>
        <begin position="33"/>
        <end position="55"/>
    </location>
</feature>
<keyword evidence="2" id="KW-0732">Signal</keyword>
<evidence type="ECO:0000313" key="3">
    <source>
        <dbReference type="EMBL" id="WUX36681.1"/>
    </source>
</evidence>
<evidence type="ECO:0000256" key="1">
    <source>
        <dbReference type="SAM" id="MobiDB-lite"/>
    </source>
</evidence>
<dbReference type="Proteomes" id="UP001431926">
    <property type="component" value="Chromosome"/>
</dbReference>
<feature type="chain" id="PRO_5047117604" description="Htaa domain protein" evidence="2">
    <location>
        <begin position="18"/>
        <end position="55"/>
    </location>
</feature>
<proteinExistence type="predicted"/>
<sequence>MVLAGGLSTALPVTAHAAGTAEAAAAGGHTWRLTATPSDGTGADATASGTLRVTG</sequence>
<evidence type="ECO:0000256" key="2">
    <source>
        <dbReference type="SAM" id="SignalP"/>
    </source>
</evidence>
<dbReference type="EMBL" id="CP109491">
    <property type="protein sequence ID" value="WUX36681.1"/>
    <property type="molecule type" value="Genomic_DNA"/>
</dbReference>
<organism evidence="3 4">
    <name type="scientific">Streptomyces anulatus</name>
    <name type="common">Streptomyces chrysomallus</name>
    <dbReference type="NCBI Taxonomy" id="1892"/>
    <lineage>
        <taxon>Bacteria</taxon>
        <taxon>Bacillati</taxon>
        <taxon>Actinomycetota</taxon>
        <taxon>Actinomycetes</taxon>
        <taxon>Kitasatosporales</taxon>
        <taxon>Streptomycetaceae</taxon>
        <taxon>Streptomyces</taxon>
    </lineage>
</organism>
<feature type="signal peptide" evidence="2">
    <location>
        <begin position="1"/>
        <end position="17"/>
    </location>
</feature>